<reference evidence="3" key="1">
    <citation type="submission" date="2022-11" db="EMBL/GenBank/DDBJ databases">
        <title>Centuries of genome instability and evolution in soft-shell clam transmissible cancer (bioRxiv).</title>
        <authorList>
            <person name="Hart S.F.M."/>
            <person name="Yonemitsu M.A."/>
            <person name="Giersch R.M."/>
            <person name="Beal B.F."/>
            <person name="Arriagada G."/>
            <person name="Davis B.W."/>
            <person name="Ostrander E.A."/>
            <person name="Goff S.P."/>
            <person name="Metzger M.J."/>
        </authorList>
    </citation>
    <scope>NUCLEOTIDE SEQUENCE</scope>
    <source>
        <strain evidence="3">MELC-2E11</strain>
        <tissue evidence="3">Siphon/mantle</tissue>
    </source>
</reference>
<dbReference type="Gene3D" id="1.10.238.10">
    <property type="entry name" value="EF-hand"/>
    <property type="match status" value="2"/>
</dbReference>
<evidence type="ECO:0000313" key="3">
    <source>
        <dbReference type="EMBL" id="WAQ97127.1"/>
    </source>
</evidence>
<protein>
    <submittedName>
        <fullName evidence="3">TNNC-like protein</fullName>
    </submittedName>
</protein>
<evidence type="ECO:0000313" key="4">
    <source>
        <dbReference type="Proteomes" id="UP001164746"/>
    </source>
</evidence>
<feature type="domain" description="EF-hand" evidence="2">
    <location>
        <begin position="128"/>
        <end position="163"/>
    </location>
</feature>
<dbReference type="Proteomes" id="UP001164746">
    <property type="component" value="Chromosome 2"/>
</dbReference>
<evidence type="ECO:0000256" key="1">
    <source>
        <dbReference type="ARBA" id="ARBA00022737"/>
    </source>
</evidence>
<dbReference type="Pfam" id="PF13499">
    <property type="entry name" value="EF-hand_7"/>
    <property type="match status" value="1"/>
</dbReference>
<dbReference type="PANTHER" id="PTHR23048">
    <property type="entry name" value="MYOSIN LIGHT CHAIN 1, 3"/>
    <property type="match status" value="1"/>
</dbReference>
<dbReference type="SUPFAM" id="SSF47473">
    <property type="entry name" value="EF-hand"/>
    <property type="match status" value="1"/>
</dbReference>
<keyword evidence="1" id="KW-0677">Repeat</keyword>
<dbReference type="PANTHER" id="PTHR23048:SF0">
    <property type="entry name" value="CALMODULIN LIKE 3"/>
    <property type="match status" value="1"/>
</dbReference>
<name>A0ABY7DKB2_MYAAR</name>
<organism evidence="3 4">
    <name type="scientific">Mya arenaria</name>
    <name type="common">Soft-shell clam</name>
    <dbReference type="NCBI Taxonomy" id="6604"/>
    <lineage>
        <taxon>Eukaryota</taxon>
        <taxon>Metazoa</taxon>
        <taxon>Spiralia</taxon>
        <taxon>Lophotrochozoa</taxon>
        <taxon>Mollusca</taxon>
        <taxon>Bivalvia</taxon>
        <taxon>Autobranchia</taxon>
        <taxon>Heteroconchia</taxon>
        <taxon>Euheterodonta</taxon>
        <taxon>Imparidentia</taxon>
        <taxon>Neoheterodontei</taxon>
        <taxon>Myida</taxon>
        <taxon>Myoidea</taxon>
        <taxon>Myidae</taxon>
        <taxon>Mya</taxon>
    </lineage>
</organism>
<keyword evidence="4" id="KW-1185">Reference proteome</keyword>
<dbReference type="EMBL" id="CP111013">
    <property type="protein sequence ID" value="WAQ97127.1"/>
    <property type="molecule type" value="Genomic_DNA"/>
</dbReference>
<proteinExistence type="predicted"/>
<dbReference type="InterPro" id="IPR002048">
    <property type="entry name" value="EF_hand_dom"/>
</dbReference>
<feature type="domain" description="EF-hand" evidence="2">
    <location>
        <begin position="91"/>
        <end position="126"/>
    </location>
</feature>
<dbReference type="PROSITE" id="PS50222">
    <property type="entry name" value="EF_HAND_2"/>
    <property type="match status" value="2"/>
</dbReference>
<dbReference type="SMART" id="SM00054">
    <property type="entry name" value="EFh"/>
    <property type="match status" value="3"/>
</dbReference>
<gene>
    <name evidence="3" type="ORF">MAR_029817</name>
</gene>
<evidence type="ECO:0000259" key="2">
    <source>
        <dbReference type="PROSITE" id="PS50222"/>
    </source>
</evidence>
<sequence>MEKPTAIRKSPVKVKAMEEVAQQVHPISVAVLVVYLGGEVCILGWSQSEFKVSEKQFTDAKQTFHLYLKKGTEEVATKDLDQLFKAMALHIDDDKLKDWADEMDEDATGCIDWAKFKILFERKCKEDEEEKELKEAFRVLDNQKKGVIPVDDLRWILKSLGDDITEEEIDDMIAETDTDGSGTVDYEGNQPRSKNCIFILNVNFNIVQLYGERILSIDVFITCFNGVNGVTVILQRDGAAATVAGIVLAGAYVDKIADGGQQPLLLGVDARPIGVC</sequence>
<dbReference type="InterPro" id="IPR011992">
    <property type="entry name" value="EF-hand-dom_pair"/>
</dbReference>
<dbReference type="InterPro" id="IPR050230">
    <property type="entry name" value="CALM/Myosin/TropC-like"/>
</dbReference>
<dbReference type="CDD" id="cd00051">
    <property type="entry name" value="EFh"/>
    <property type="match status" value="1"/>
</dbReference>
<accession>A0ABY7DKB2</accession>